<organism evidence="2 3">
    <name type="scientific">Nitrosotalea devaniterrae</name>
    <dbReference type="NCBI Taxonomy" id="1078905"/>
    <lineage>
        <taxon>Archaea</taxon>
        <taxon>Nitrososphaerota</taxon>
        <taxon>Nitrososphaeria</taxon>
        <taxon>Nitrosotaleales</taxon>
        <taxon>Nitrosotaleaceae</taxon>
        <taxon>Nitrosotalea</taxon>
    </lineage>
</organism>
<dbReference type="InterPro" id="IPR038726">
    <property type="entry name" value="PDDEXK_AddAB-type"/>
</dbReference>
<keyword evidence="3" id="KW-1185">Reference proteome</keyword>
<evidence type="ECO:0000313" key="2">
    <source>
        <dbReference type="EMBL" id="CUR51339.1"/>
    </source>
</evidence>
<protein>
    <recommendedName>
        <fullName evidence="1">PD-(D/E)XK endonuclease-like domain-containing protein</fullName>
    </recommendedName>
</protein>
<dbReference type="InterPro" id="IPR011604">
    <property type="entry name" value="PDDEXK-like_dom_sf"/>
</dbReference>
<name>A0A128A1V1_9ARCH</name>
<dbReference type="Proteomes" id="UP000196239">
    <property type="component" value="Chromosome 1"/>
</dbReference>
<dbReference type="KEGG" id="ndv:NDEV_0574"/>
<reference evidence="3" key="1">
    <citation type="submission" date="2015-10" db="EMBL/GenBank/DDBJ databases">
        <authorList>
            <person name="Lehtovirta-Morley L.E."/>
            <person name="Vieille C."/>
        </authorList>
    </citation>
    <scope>NUCLEOTIDE SEQUENCE [LARGE SCALE GENOMIC DNA]</scope>
</reference>
<dbReference type="Gene3D" id="3.90.320.10">
    <property type="match status" value="1"/>
</dbReference>
<accession>A0A128A1V1</accession>
<sequence>MQTIQEQKDCINAVEIDLPVGIVNFLKRRHGKKYEAPQSRYSVTNIVGCQRKAFYKELGIQEEELLRDATVESMWASVRGDFLHEITRAYKWRELDIEHFVTLRDGRVATVAGRLDMYDWKTNTVIDLKTTKFVKWQIKSGFLPKPEHILQVQCYSTMFPKIMPVQNLTLVYADMNDLVAFKVQPRDLTEWIAKRVQEIEDAKASQVIPKGEVTGLCQFCSYQTKCSNDGNGLIEKPLSIPKNHLEEKTVVTKLERSLKHLNTIVSDEHV</sequence>
<dbReference type="Pfam" id="PF12705">
    <property type="entry name" value="PDDEXK_1"/>
    <property type="match status" value="1"/>
</dbReference>
<feature type="domain" description="PD-(D/E)XK endonuclease-like" evidence="1">
    <location>
        <begin position="71"/>
        <end position="226"/>
    </location>
</feature>
<dbReference type="EMBL" id="LN890280">
    <property type="protein sequence ID" value="CUR51339.1"/>
    <property type="molecule type" value="Genomic_DNA"/>
</dbReference>
<proteinExistence type="predicted"/>
<evidence type="ECO:0000259" key="1">
    <source>
        <dbReference type="Pfam" id="PF12705"/>
    </source>
</evidence>
<gene>
    <name evidence="2" type="ORF">NDEV_0574</name>
</gene>
<evidence type="ECO:0000313" key="3">
    <source>
        <dbReference type="Proteomes" id="UP000196239"/>
    </source>
</evidence>
<dbReference type="AlphaFoldDB" id="A0A128A1V1"/>